<name>A0ABZ2PII5_9NOCA</name>
<reference evidence="1 2" key="1">
    <citation type="submission" date="2024-03" db="EMBL/GenBank/DDBJ databases">
        <title>Natural products discovery in diverse microorganisms through a two-stage MS feature dereplication strategy.</title>
        <authorList>
            <person name="Zhang R."/>
        </authorList>
    </citation>
    <scope>NUCLEOTIDE SEQUENCE [LARGE SCALE GENOMIC DNA]</scope>
    <source>
        <strain evidence="1 2">18930</strain>
    </source>
</reference>
<evidence type="ECO:0000313" key="1">
    <source>
        <dbReference type="EMBL" id="WXG67693.1"/>
    </source>
</evidence>
<keyword evidence="2" id="KW-1185">Reference proteome</keyword>
<dbReference type="RefSeq" id="WP_338887410.1">
    <property type="nucleotide sequence ID" value="NZ_CP147846.1"/>
</dbReference>
<evidence type="ECO:0000313" key="2">
    <source>
        <dbReference type="Proteomes" id="UP001432000"/>
    </source>
</evidence>
<sequence>MNFTSEYFNSRDFDQNEQTVEFTELIVGYRDLFLAWTRRYSHDFHGRLPNSAGLSGYYLEWCLDLKAQSKLSGTGEPLRTVVALRAEILLAAIDLILRKPEVFDHERDIEWLAGNNPTIPRPLRSIFADFKARSDERPYEESTEASRLEGWYESLTTYDDVLEAE</sequence>
<proteinExistence type="predicted"/>
<dbReference type="Proteomes" id="UP001432000">
    <property type="component" value="Chromosome"/>
</dbReference>
<gene>
    <name evidence="1" type="ORF">WDS16_21075</name>
</gene>
<dbReference type="EMBL" id="CP147846">
    <property type="protein sequence ID" value="WXG67693.1"/>
    <property type="molecule type" value="Genomic_DNA"/>
</dbReference>
<organism evidence="1 2">
    <name type="scientific">Rhodococcus sovatensis</name>
    <dbReference type="NCBI Taxonomy" id="1805840"/>
    <lineage>
        <taxon>Bacteria</taxon>
        <taxon>Bacillati</taxon>
        <taxon>Actinomycetota</taxon>
        <taxon>Actinomycetes</taxon>
        <taxon>Mycobacteriales</taxon>
        <taxon>Nocardiaceae</taxon>
        <taxon>Rhodococcus</taxon>
    </lineage>
</organism>
<protein>
    <submittedName>
        <fullName evidence="1">Uncharacterized protein</fullName>
    </submittedName>
</protein>
<accession>A0ABZ2PII5</accession>